<reference evidence="2" key="1">
    <citation type="journal article" date="2019" name="Int. J. Syst. Evol. Microbiol.">
        <title>The Global Catalogue of Microorganisms (GCM) 10K type strain sequencing project: providing services to taxonomists for standard genome sequencing and annotation.</title>
        <authorList>
            <consortium name="The Broad Institute Genomics Platform"/>
            <consortium name="The Broad Institute Genome Sequencing Center for Infectious Disease"/>
            <person name="Wu L."/>
            <person name="Ma J."/>
        </authorList>
    </citation>
    <scope>NUCLEOTIDE SEQUENCE [LARGE SCALE GENOMIC DNA]</scope>
    <source>
        <strain evidence="2">CCM 8925</strain>
    </source>
</reference>
<dbReference type="RefSeq" id="WP_137636813.1">
    <property type="nucleotide sequence ID" value="NZ_BJDN01000003.1"/>
</dbReference>
<comment type="caution">
    <text evidence="1">The sequence shown here is derived from an EMBL/GenBank/DDBJ whole genome shotgun (WGS) entry which is preliminary data.</text>
</comment>
<evidence type="ECO:0008006" key="3">
    <source>
        <dbReference type="Google" id="ProtNLM"/>
    </source>
</evidence>
<dbReference type="EMBL" id="JBHTIO010000055">
    <property type="protein sequence ID" value="MFD0898494.1"/>
    <property type="molecule type" value="Genomic_DNA"/>
</dbReference>
<name>A0ABW3EGB3_9LACO</name>
<sequence>MHVRTKQTGTEVVIPVPAEFRIAADMTYAVEKLADGTLQYRPQPIFPKIWQDPASELAQFNKMIGAQDDGQNYGREHVAD</sequence>
<proteinExistence type="predicted"/>
<protein>
    <recommendedName>
        <fullName evidence="3">AbrB family transcriptional regulator</fullName>
    </recommendedName>
</protein>
<organism evidence="1 2">
    <name type="scientific">Loigolactobacillus binensis</name>
    <dbReference type="NCBI Taxonomy" id="2559922"/>
    <lineage>
        <taxon>Bacteria</taxon>
        <taxon>Bacillati</taxon>
        <taxon>Bacillota</taxon>
        <taxon>Bacilli</taxon>
        <taxon>Lactobacillales</taxon>
        <taxon>Lactobacillaceae</taxon>
        <taxon>Loigolactobacillus</taxon>
    </lineage>
</organism>
<accession>A0ABW3EGB3</accession>
<keyword evidence="2" id="KW-1185">Reference proteome</keyword>
<gene>
    <name evidence="1" type="ORF">ACFQZ7_12295</name>
</gene>
<dbReference type="Proteomes" id="UP001597104">
    <property type="component" value="Unassembled WGS sequence"/>
</dbReference>
<evidence type="ECO:0000313" key="2">
    <source>
        <dbReference type="Proteomes" id="UP001597104"/>
    </source>
</evidence>
<evidence type="ECO:0000313" key="1">
    <source>
        <dbReference type="EMBL" id="MFD0898494.1"/>
    </source>
</evidence>